<accession>A0A221SZ49</accession>
<keyword evidence="6" id="KW-0720">Serine protease</keyword>
<evidence type="ECO:0000256" key="1">
    <source>
        <dbReference type="ARBA" id="ARBA00001070"/>
    </source>
</evidence>
<feature type="domain" description="Peptidase S9A N-terminal" evidence="8">
    <location>
        <begin position="7"/>
        <end position="410"/>
    </location>
</feature>
<evidence type="ECO:0000256" key="2">
    <source>
        <dbReference type="ARBA" id="ARBA00005228"/>
    </source>
</evidence>
<dbReference type="InterPro" id="IPR029058">
    <property type="entry name" value="AB_hydrolase_fold"/>
</dbReference>
<dbReference type="GO" id="GO:0004252">
    <property type="term" value="F:serine-type endopeptidase activity"/>
    <property type="evidence" value="ECO:0007669"/>
    <property type="project" value="UniProtKB-EC"/>
</dbReference>
<dbReference type="GO" id="GO:0070012">
    <property type="term" value="F:oligopeptidase activity"/>
    <property type="evidence" value="ECO:0007669"/>
    <property type="project" value="TreeGrafter"/>
</dbReference>
<dbReference type="GO" id="GO:0006508">
    <property type="term" value="P:proteolysis"/>
    <property type="evidence" value="ECO:0007669"/>
    <property type="project" value="UniProtKB-KW"/>
</dbReference>
<comment type="similarity">
    <text evidence="2">Belongs to the peptidase S9A family.</text>
</comment>
<name>A0A221SZ49_9DEIO</name>
<comment type="catalytic activity">
    <reaction evidence="1">
        <text>Hydrolysis of Pro-|-Xaa &gt;&gt; Ala-|-Xaa in oligopeptides.</text>
        <dbReference type="EC" id="3.4.21.26"/>
    </reaction>
</comment>
<dbReference type="GO" id="GO:0005829">
    <property type="term" value="C:cytosol"/>
    <property type="evidence" value="ECO:0007669"/>
    <property type="project" value="TreeGrafter"/>
</dbReference>
<gene>
    <name evidence="9" type="ORF">DFI_01180</name>
</gene>
<dbReference type="EC" id="3.4.21.26" evidence="3"/>
<dbReference type="FunFam" id="3.40.50.1820:FF:000005">
    <property type="entry name" value="Prolyl endopeptidase"/>
    <property type="match status" value="1"/>
</dbReference>
<dbReference type="Proteomes" id="UP000259030">
    <property type="component" value="Chromosome"/>
</dbReference>
<dbReference type="PANTHER" id="PTHR42881">
    <property type="entry name" value="PROLYL ENDOPEPTIDASE"/>
    <property type="match status" value="1"/>
</dbReference>
<dbReference type="Gene3D" id="3.40.50.1820">
    <property type="entry name" value="alpha/beta hydrolase"/>
    <property type="match status" value="1"/>
</dbReference>
<evidence type="ECO:0000313" key="10">
    <source>
        <dbReference type="Proteomes" id="UP000259030"/>
    </source>
</evidence>
<keyword evidence="4" id="KW-0645">Protease</keyword>
<dbReference type="Gene3D" id="2.130.10.120">
    <property type="entry name" value="Prolyl oligopeptidase, N-terminal domain"/>
    <property type="match status" value="1"/>
</dbReference>
<organism evidence="9 10">
    <name type="scientific">Deinococcus ficus</name>
    <dbReference type="NCBI Taxonomy" id="317577"/>
    <lineage>
        <taxon>Bacteria</taxon>
        <taxon>Thermotogati</taxon>
        <taxon>Deinococcota</taxon>
        <taxon>Deinococci</taxon>
        <taxon>Deinococcales</taxon>
        <taxon>Deinococcaceae</taxon>
        <taxon>Deinococcus</taxon>
    </lineage>
</organism>
<dbReference type="PRINTS" id="PR00862">
    <property type="entry name" value="PROLIGOPTASE"/>
</dbReference>
<dbReference type="SUPFAM" id="SSF53474">
    <property type="entry name" value="alpha/beta-Hydrolases"/>
    <property type="match status" value="1"/>
</dbReference>
<dbReference type="STRING" id="317577.GCA_000419625_00912"/>
<dbReference type="InterPro" id="IPR023302">
    <property type="entry name" value="Pept_S9A_N"/>
</dbReference>
<dbReference type="PANTHER" id="PTHR42881:SF2">
    <property type="entry name" value="PROLYL ENDOPEPTIDASE"/>
    <property type="match status" value="1"/>
</dbReference>
<evidence type="ECO:0000256" key="6">
    <source>
        <dbReference type="ARBA" id="ARBA00022825"/>
    </source>
</evidence>
<evidence type="ECO:0000256" key="3">
    <source>
        <dbReference type="ARBA" id="ARBA00011897"/>
    </source>
</evidence>
<evidence type="ECO:0000313" key="9">
    <source>
        <dbReference type="EMBL" id="ASN81923.1"/>
    </source>
</evidence>
<proteinExistence type="inferred from homology"/>
<reference evidence="9 10" key="1">
    <citation type="submission" date="2017-05" db="EMBL/GenBank/DDBJ databases">
        <title>The complete genome sequence of Deinococcus ficus isolated from the rhizosphere of the Ficus religiosa L. in Taiwan.</title>
        <authorList>
            <person name="Wu K.-M."/>
            <person name="Liao T.-L."/>
            <person name="Liu Y.-M."/>
            <person name="Young C.-C."/>
            <person name="Tsai S.-F."/>
        </authorList>
    </citation>
    <scope>NUCLEOTIDE SEQUENCE [LARGE SCALE GENOMIC DNA]</scope>
    <source>
        <strain evidence="9 10">CC-FR2-10</strain>
    </source>
</reference>
<dbReference type="Pfam" id="PF00326">
    <property type="entry name" value="Peptidase_S9"/>
    <property type="match status" value="1"/>
</dbReference>
<evidence type="ECO:0000259" key="7">
    <source>
        <dbReference type="Pfam" id="PF00326"/>
    </source>
</evidence>
<dbReference type="AlphaFoldDB" id="A0A221SZ49"/>
<evidence type="ECO:0000259" key="8">
    <source>
        <dbReference type="Pfam" id="PF02897"/>
    </source>
</evidence>
<dbReference type="KEGG" id="dfc:DFI_01180"/>
<evidence type="ECO:0000256" key="4">
    <source>
        <dbReference type="ARBA" id="ARBA00022670"/>
    </source>
</evidence>
<dbReference type="SUPFAM" id="SSF50993">
    <property type="entry name" value="Peptidase/esterase 'gauge' domain"/>
    <property type="match status" value="1"/>
</dbReference>
<dbReference type="InterPro" id="IPR051167">
    <property type="entry name" value="Prolyl_oligopep/macrocyclase"/>
</dbReference>
<dbReference type="EMBL" id="CP021081">
    <property type="protein sequence ID" value="ASN81923.1"/>
    <property type="molecule type" value="Genomic_DNA"/>
</dbReference>
<sequence length="681" mass="74769">MKTTYPASPRGDHVDVYLDASGAEVRVADPYRWLEDPDSPETRAWVQAQRVLTEAHLTDLPERHAYRARIRELWDAPAEGAPWQRGGQYFRQVNPGLLNQPLLQVAPSPRGPWRTLLDPNALSADGTVALAGTSVSPQGRLLAYGTQSAGSDWVTWRVRDVESGEDRPDTLEWSKFGGAAWLPDESGFYYAAYDAPASGGALTGTNRNQRLMLHRVGTPQAQDEVALQRPDEPDWGFRARVTNDGEYLVIHVWKGTARKNQVWVRPLGRAEAFRELVGDFRAAFEVLGNDGPLFYLHTDEGAPRGKVITWDLTTGERRDLVPEGPDAVEQSALVPGGLLLLTLRDASHRLTLHDRTGAKVRDLPLPGPGAVETLHTQPDDPEVFLTFTSFLTRPAPYRLDVTGGSLEPLSTEIPAFDASKFEVTQEFAVSHDGTRVPMFIVAPRGLKRDGTNPTLLYGYGGFNNALKPAFNAARLAWVERGGVFVQANLRGGGEYGKDWHEAGTLERKQNVFDDFIACAEHLIRTGVTAPAHLGIHGRSNGGLLVGACMTQRPDLFGAAIPQVGVLDMLRYHQFTIGWAWASDYGRSDDPAMLGHLLAYSPLHALKAAAYPPTLIVTGDHDDRVVPGHSFKFGAQLQHVQQGDSPTLLRLETRGGHGAGKPTALLIDEWADILAFLEHHLR</sequence>
<evidence type="ECO:0000256" key="5">
    <source>
        <dbReference type="ARBA" id="ARBA00022801"/>
    </source>
</evidence>
<feature type="domain" description="Peptidase S9 prolyl oligopeptidase catalytic" evidence="7">
    <location>
        <begin position="470"/>
        <end position="680"/>
    </location>
</feature>
<dbReference type="InterPro" id="IPR001375">
    <property type="entry name" value="Peptidase_S9_cat"/>
</dbReference>
<dbReference type="Pfam" id="PF02897">
    <property type="entry name" value="Peptidase_S9_N"/>
    <property type="match status" value="1"/>
</dbReference>
<dbReference type="InterPro" id="IPR002470">
    <property type="entry name" value="Peptidase_S9A"/>
</dbReference>
<protein>
    <recommendedName>
        <fullName evidence="3">prolyl oligopeptidase</fullName>
        <ecNumber evidence="3">3.4.21.26</ecNumber>
    </recommendedName>
</protein>
<keyword evidence="10" id="KW-1185">Reference proteome</keyword>
<keyword evidence="5" id="KW-0378">Hydrolase</keyword>